<organism evidence="10">
    <name type="scientific">Phallusia mammillata</name>
    <dbReference type="NCBI Taxonomy" id="59560"/>
    <lineage>
        <taxon>Eukaryota</taxon>
        <taxon>Metazoa</taxon>
        <taxon>Chordata</taxon>
        <taxon>Tunicata</taxon>
        <taxon>Ascidiacea</taxon>
        <taxon>Phlebobranchia</taxon>
        <taxon>Ascidiidae</taxon>
        <taxon>Phallusia</taxon>
    </lineage>
</organism>
<keyword evidence="4 7" id="KW-0547">Nucleotide-binding</keyword>
<dbReference type="Gene3D" id="1.10.510.10">
    <property type="entry name" value="Transferase(Phosphotransferase) domain 1"/>
    <property type="match status" value="1"/>
</dbReference>
<dbReference type="PROSITE" id="PS50011">
    <property type="entry name" value="PROTEIN_KINASE_DOM"/>
    <property type="match status" value="1"/>
</dbReference>
<evidence type="ECO:0000256" key="1">
    <source>
        <dbReference type="ARBA" id="ARBA00012513"/>
    </source>
</evidence>
<sequence length="543" mass="59630">MATSGRPRVTSAEHKVPHRRIEDEKVIEELYKFGSKLGQGSFGIVIEAEKQDTAERWAIKKVNKEKAGSSAITLLEREVSILKRVKHEHIIHLEEVLETARKMYLVMELCELGEMRTLLATKGAFSEVSAQHVIRSLTDAIAYLHKQGIVHRDLKLENILVAGCSQSEVDNQPLYDIKLSDFGLSVVKEFGSDSMLQSSCGTPVYMAPEVIQNHDYSQQCDMWSIGVIMYVLLAQEFPFLAEKEDRLFELIKRGEVEFVKPVWNEVSQAAKTVIGRLLKVNPANRITANELVTLSWTKGQTGDIDGNRQNVLEMMKEFAKEQADKEDKNESGDENDEIPDTDEDQKRPNSSGAQSSGSSGTENVARLKKTTRNAPLSAPGTQSNHVTNKPPITTAHHNQLAASRRSSLPVGNRKNLGPPTKIHENKTARQMSPTSAASSTTNRTKSARSPVSAKQDQHRSAHNGRGLQATDHGVAAPHSNNAHGRLLSAQRPNTPGSDHHGRAHSPSNLGGASPLLTPRVQHGAAQSANKSRKKKGLGSAPKR</sequence>
<evidence type="ECO:0000259" key="9">
    <source>
        <dbReference type="PROSITE" id="PS50011"/>
    </source>
</evidence>
<dbReference type="InterPro" id="IPR017441">
    <property type="entry name" value="Protein_kinase_ATP_BS"/>
</dbReference>
<keyword evidence="2" id="KW-0723">Serine/threonine-protein kinase</keyword>
<protein>
    <recommendedName>
        <fullName evidence="1">non-specific serine/threonine protein kinase</fullName>
        <ecNumber evidence="1">2.7.11.1</ecNumber>
    </recommendedName>
</protein>
<feature type="region of interest" description="Disordered" evidence="8">
    <location>
        <begin position="318"/>
        <end position="543"/>
    </location>
</feature>
<evidence type="ECO:0000256" key="7">
    <source>
        <dbReference type="PROSITE-ProRule" id="PRU10141"/>
    </source>
</evidence>
<feature type="domain" description="Protein kinase" evidence="9">
    <location>
        <begin position="31"/>
        <end position="297"/>
    </location>
</feature>
<feature type="compositionally biased region" description="Acidic residues" evidence="8">
    <location>
        <begin position="332"/>
        <end position="343"/>
    </location>
</feature>
<dbReference type="GO" id="GO:0004674">
    <property type="term" value="F:protein serine/threonine kinase activity"/>
    <property type="evidence" value="ECO:0007669"/>
    <property type="project" value="UniProtKB-KW"/>
</dbReference>
<dbReference type="EMBL" id="LR790790">
    <property type="protein sequence ID" value="CAB3266652.1"/>
    <property type="molecule type" value="mRNA"/>
</dbReference>
<dbReference type="SUPFAM" id="SSF56112">
    <property type="entry name" value="Protein kinase-like (PK-like)"/>
    <property type="match status" value="1"/>
</dbReference>
<feature type="compositionally biased region" description="Polar residues" evidence="8">
    <location>
        <begin position="379"/>
        <end position="406"/>
    </location>
</feature>
<dbReference type="InterPro" id="IPR000719">
    <property type="entry name" value="Prot_kinase_dom"/>
</dbReference>
<feature type="compositionally biased region" description="Low complexity" evidence="8">
    <location>
        <begin position="350"/>
        <end position="360"/>
    </location>
</feature>
<dbReference type="AlphaFoldDB" id="A0A6F9DT93"/>
<feature type="compositionally biased region" description="Basic and acidic residues" evidence="8">
    <location>
        <begin position="318"/>
        <end position="331"/>
    </location>
</feature>
<accession>A0A6F9DT93</accession>
<evidence type="ECO:0000256" key="3">
    <source>
        <dbReference type="ARBA" id="ARBA00022679"/>
    </source>
</evidence>
<evidence type="ECO:0000256" key="2">
    <source>
        <dbReference type="ARBA" id="ARBA00022527"/>
    </source>
</evidence>
<reference evidence="10" key="1">
    <citation type="submission" date="2020-04" db="EMBL/GenBank/DDBJ databases">
        <authorList>
            <person name="Neveu A P."/>
        </authorList>
    </citation>
    <scope>NUCLEOTIDE SEQUENCE</scope>
    <source>
        <tissue evidence="10">Whole embryo</tissue>
    </source>
</reference>
<feature type="compositionally biased region" description="Basic residues" evidence="8">
    <location>
        <begin position="530"/>
        <end position="543"/>
    </location>
</feature>
<dbReference type="SMART" id="SM00220">
    <property type="entry name" value="S_TKc"/>
    <property type="match status" value="1"/>
</dbReference>
<evidence type="ECO:0000256" key="8">
    <source>
        <dbReference type="SAM" id="MobiDB-lite"/>
    </source>
</evidence>
<evidence type="ECO:0000256" key="6">
    <source>
        <dbReference type="ARBA" id="ARBA00022840"/>
    </source>
</evidence>
<feature type="binding site" evidence="7">
    <location>
        <position position="61"/>
    </location>
    <ligand>
        <name>ATP</name>
        <dbReference type="ChEBI" id="CHEBI:30616"/>
    </ligand>
</feature>
<dbReference type="FunFam" id="3.30.200.20:FF:000042">
    <property type="entry name" value="Aurora kinase A"/>
    <property type="match status" value="1"/>
</dbReference>
<dbReference type="PANTHER" id="PTHR24347">
    <property type="entry name" value="SERINE/THREONINE-PROTEIN KINASE"/>
    <property type="match status" value="1"/>
</dbReference>
<evidence type="ECO:0000256" key="4">
    <source>
        <dbReference type="ARBA" id="ARBA00022741"/>
    </source>
</evidence>
<keyword evidence="6 7" id="KW-0067">ATP-binding</keyword>
<keyword evidence="5 10" id="KW-0418">Kinase</keyword>
<feature type="compositionally biased region" description="Polar residues" evidence="8">
    <location>
        <begin position="428"/>
        <end position="454"/>
    </location>
</feature>
<keyword evidence="3" id="KW-0808">Transferase</keyword>
<gene>
    <name evidence="10" type="primary">Stk33</name>
</gene>
<dbReference type="EC" id="2.7.11.1" evidence="1"/>
<dbReference type="FunFam" id="1.10.510.10:FF:000571">
    <property type="entry name" value="Maternal embryonic leucine zipper kinase"/>
    <property type="match status" value="1"/>
</dbReference>
<dbReference type="GO" id="GO:0005524">
    <property type="term" value="F:ATP binding"/>
    <property type="evidence" value="ECO:0007669"/>
    <property type="project" value="UniProtKB-UniRule"/>
</dbReference>
<name>A0A6F9DT93_9ASCI</name>
<dbReference type="InterPro" id="IPR008271">
    <property type="entry name" value="Ser/Thr_kinase_AS"/>
</dbReference>
<evidence type="ECO:0000256" key="5">
    <source>
        <dbReference type="ARBA" id="ARBA00022777"/>
    </source>
</evidence>
<dbReference type="InterPro" id="IPR011009">
    <property type="entry name" value="Kinase-like_dom_sf"/>
</dbReference>
<evidence type="ECO:0000313" key="10">
    <source>
        <dbReference type="EMBL" id="CAB3266652.1"/>
    </source>
</evidence>
<dbReference type="PROSITE" id="PS00107">
    <property type="entry name" value="PROTEIN_KINASE_ATP"/>
    <property type="match status" value="1"/>
</dbReference>
<dbReference type="PROSITE" id="PS00108">
    <property type="entry name" value="PROTEIN_KINASE_ST"/>
    <property type="match status" value="1"/>
</dbReference>
<proteinExistence type="evidence at transcript level"/>
<dbReference type="Pfam" id="PF00069">
    <property type="entry name" value="Pkinase"/>
    <property type="match status" value="1"/>
</dbReference>